<comment type="caution">
    <text evidence="3">The sequence shown here is derived from an EMBL/GenBank/DDBJ whole genome shotgun (WGS) entry which is preliminary data.</text>
</comment>
<dbReference type="Proteomes" id="UP001149719">
    <property type="component" value="Unassembled WGS sequence"/>
</dbReference>
<evidence type="ECO:0000259" key="2">
    <source>
        <dbReference type="PROSITE" id="PS51123"/>
    </source>
</evidence>
<dbReference type="CDD" id="cd07185">
    <property type="entry name" value="OmpA_C-like"/>
    <property type="match status" value="1"/>
</dbReference>
<reference evidence="3" key="1">
    <citation type="submission" date="2022-12" db="EMBL/GenBank/DDBJ databases">
        <title>Marinomonas 15G1-11 sp. nov, isolated from marine algae.</title>
        <authorList>
            <person name="Butt M."/>
            <person name="Choi D.G."/>
            <person name="Kim J.M."/>
            <person name="Lee J.K."/>
            <person name="Baek J.H."/>
            <person name="Jeon C.O."/>
        </authorList>
    </citation>
    <scope>NUCLEOTIDE SEQUENCE</scope>
    <source>
        <strain evidence="3">15G1-11</strain>
    </source>
</reference>
<organism evidence="3 4">
    <name type="scientific">Marinomonas phaeophyticola</name>
    <dbReference type="NCBI Taxonomy" id="3004091"/>
    <lineage>
        <taxon>Bacteria</taxon>
        <taxon>Pseudomonadati</taxon>
        <taxon>Pseudomonadota</taxon>
        <taxon>Gammaproteobacteria</taxon>
        <taxon>Oceanospirillales</taxon>
        <taxon>Oceanospirillaceae</taxon>
        <taxon>Marinomonas</taxon>
    </lineage>
</organism>
<dbReference type="Gene3D" id="3.30.1330.60">
    <property type="entry name" value="OmpA-like domain"/>
    <property type="match status" value="1"/>
</dbReference>
<dbReference type="PROSITE" id="PS51123">
    <property type="entry name" value="OMPA_2"/>
    <property type="match status" value="1"/>
</dbReference>
<accession>A0ABT4JYF9</accession>
<feature type="domain" description="OmpA-like" evidence="2">
    <location>
        <begin position="102"/>
        <end position="222"/>
    </location>
</feature>
<dbReference type="SUPFAM" id="SSF103088">
    <property type="entry name" value="OmpA-like"/>
    <property type="match status" value="1"/>
</dbReference>
<protein>
    <submittedName>
        <fullName evidence="3">OmpA family protein</fullName>
    </submittedName>
</protein>
<dbReference type="EMBL" id="JAPUBN010000020">
    <property type="protein sequence ID" value="MCZ2723313.1"/>
    <property type="molecule type" value="Genomic_DNA"/>
</dbReference>
<proteinExistence type="predicted"/>
<gene>
    <name evidence="3" type="ORF">O1D97_17300</name>
</gene>
<evidence type="ECO:0000313" key="4">
    <source>
        <dbReference type="Proteomes" id="UP001149719"/>
    </source>
</evidence>
<sequence length="232" mass="25631">MALYSISIQNSGDDEQISETLEGVFDAVQKSIKPISIGDPTTNVPQSESMFEVDPAESEKAEQVGINVPEASSQLFEQLSQLVANQLDAYESAGLISLSEDENWIDIDLRAGLLFDTGQYELTNDAVAILIAITALLKQFQYPIVVEGHTDDLPINSVKYTTNWHLSSERASSVVDEMVFRGIAPEKIAPIGFSSLKPQVRNANDFAREQNRRVTLKISKTDGKSVYELLFE</sequence>
<dbReference type="PANTHER" id="PTHR30329">
    <property type="entry name" value="STATOR ELEMENT OF FLAGELLAR MOTOR COMPLEX"/>
    <property type="match status" value="1"/>
</dbReference>
<dbReference type="InterPro" id="IPR036737">
    <property type="entry name" value="OmpA-like_sf"/>
</dbReference>
<dbReference type="PANTHER" id="PTHR30329:SF21">
    <property type="entry name" value="LIPOPROTEIN YIAD-RELATED"/>
    <property type="match status" value="1"/>
</dbReference>
<evidence type="ECO:0000313" key="3">
    <source>
        <dbReference type="EMBL" id="MCZ2723313.1"/>
    </source>
</evidence>
<keyword evidence="1" id="KW-0472">Membrane</keyword>
<dbReference type="Pfam" id="PF00691">
    <property type="entry name" value="OmpA"/>
    <property type="match status" value="1"/>
</dbReference>
<keyword evidence="4" id="KW-1185">Reference proteome</keyword>
<dbReference type="InterPro" id="IPR050330">
    <property type="entry name" value="Bact_OuterMem_StrucFunc"/>
</dbReference>
<evidence type="ECO:0000256" key="1">
    <source>
        <dbReference type="PROSITE-ProRule" id="PRU00473"/>
    </source>
</evidence>
<name>A0ABT4JYF9_9GAMM</name>
<dbReference type="InterPro" id="IPR006665">
    <property type="entry name" value="OmpA-like"/>
</dbReference>